<dbReference type="PANTHER" id="PTHR45626">
    <property type="entry name" value="TRANSCRIPTION TERMINATION FACTOR 2-RELATED"/>
    <property type="match status" value="1"/>
</dbReference>
<dbReference type="GO" id="GO:0005524">
    <property type="term" value="F:ATP binding"/>
    <property type="evidence" value="ECO:0007669"/>
    <property type="project" value="UniProtKB-KW"/>
</dbReference>
<keyword evidence="3" id="KW-0347">Helicase</keyword>
<dbReference type="GO" id="GO:0008094">
    <property type="term" value="F:ATP-dependent activity, acting on DNA"/>
    <property type="evidence" value="ECO:0007669"/>
    <property type="project" value="TreeGrafter"/>
</dbReference>
<dbReference type="InterPro" id="IPR001841">
    <property type="entry name" value="Znf_RING"/>
</dbReference>
<evidence type="ECO:0000259" key="7">
    <source>
        <dbReference type="PROSITE" id="PS51192"/>
    </source>
</evidence>
<keyword evidence="4" id="KW-0067">ATP-binding</keyword>
<dbReference type="Gene3D" id="3.40.50.300">
    <property type="entry name" value="P-loop containing nucleotide triphosphate hydrolases"/>
    <property type="match status" value="2"/>
</dbReference>
<evidence type="ECO:0000256" key="4">
    <source>
        <dbReference type="ARBA" id="ARBA00022840"/>
    </source>
</evidence>
<dbReference type="InterPro" id="IPR050628">
    <property type="entry name" value="SNF2_RAD54_helicase_TF"/>
</dbReference>
<dbReference type="EMBL" id="MN739788">
    <property type="protein sequence ID" value="QHT26406.1"/>
    <property type="molecule type" value="Genomic_DNA"/>
</dbReference>
<evidence type="ECO:0000259" key="8">
    <source>
        <dbReference type="PROSITE" id="PS51194"/>
    </source>
</evidence>
<keyword evidence="1" id="KW-0547">Nucleotide-binding</keyword>
<protein>
    <recommendedName>
        <fullName evidence="10">RING-type domain-containing protein</fullName>
    </recommendedName>
</protein>
<dbReference type="PROSITE" id="PS50089">
    <property type="entry name" value="ZF_RING_2"/>
    <property type="match status" value="1"/>
</dbReference>
<evidence type="ECO:0000256" key="2">
    <source>
        <dbReference type="ARBA" id="ARBA00022801"/>
    </source>
</evidence>
<dbReference type="InterPro" id="IPR049730">
    <property type="entry name" value="SNF2/RAD54-like_C"/>
</dbReference>
<evidence type="ECO:0000256" key="3">
    <source>
        <dbReference type="ARBA" id="ARBA00022806"/>
    </source>
</evidence>
<reference evidence="9" key="1">
    <citation type="journal article" date="2020" name="Nature">
        <title>Giant virus diversity and host interactions through global metagenomics.</title>
        <authorList>
            <person name="Schulz F."/>
            <person name="Roux S."/>
            <person name="Paez-Espino D."/>
            <person name="Jungbluth S."/>
            <person name="Walsh D.A."/>
            <person name="Denef V.J."/>
            <person name="McMahon K.D."/>
            <person name="Konstantinidis K.T."/>
            <person name="Eloe-Fadrosh E.A."/>
            <person name="Kyrpides N.C."/>
            <person name="Woyke T."/>
        </authorList>
    </citation>
    <scope>NUCLEOTIDE SEQUENCE</scope>
    <source>
        <strain evidence="9">GVMAG-M-3300023179-27</strain>
    </source>
</reference>
<dbReference type="SMART" id="SM00487">
    <property type="entry name" value="DEXDc"/>
    <property type="match status" value="1"/>
</dbReference>
<organism evidence="9">
    <name type="scientific">viral metagenome</name>
    <dbReference type="NCBI Taxonomy" id="1070528"/>
    <lineage>
        <taxon>unclassified sequences</taxon>
        <taxon>metagenomes</taxon>
        <taxon>organismal metagenomes</taxon>
    </lineage>
</organism>
<dbReference type="Gene3D" id="3.30.40.10">
    <property type="entry name" value="Zinc/RING finger domain, C3HC4 (zinc finger)"/>
    <property type="match status" value="1"/>
</dbReference>
<dbReference type="SUPFAM" id="SSF57850">
    <property type="entry name" value="RING/U-box"/>
    <property type="match status" value="1"/>
</dbReference>
<dbReference type="InterPro" id="IPR027417">
    <property type="entry name" value="P-loop_NTPase"/>
</dbReference>
<dbReference type="PROSITE" id="PS51192">
    <property type="entry name" value="HELICASE_ATP_BIND_1"/>
    <property type="match status" value="1"/>
</dbReference>
<proteinExistence type="predicted"/>
<dbReference type="Pfam" id="PF00271">
    <property type="entry name" value="Helicase_C"/>
    <property type="match status" value="1"/>
</dbReference>
<keyword evidence="5" id="KW-0175">Coiled coil</keyword>
<dbReference type="GO" id="GO:0005634">
    <property type="term" value="C:nucleus"/>
    <property type="evidence" value="ECO:0007669"/>
    <property type="project" value="TreeGrafter"/>
</dbReference>
<accession>A0A6C0EB91</accession>
<dbReference type="InterPro" id="IPR013083">
    <property type="entry name" value="Znf_RING/FYVE/PHD"/>
</dbReference>
<evidence type="ECO:0000313" key="9">
    <source>
        <dbReference type="EMBL" id="QHT26406.1"/>
    </source>
</evidence>
<keyword evidence="2" id="KW-0378">Hydrolase</keyword>
<dbReference type="Pfam" id="PF00176">
    <property type="entry name" value="SNF2-rel_dom"/>
    <property type="match status" value="1"/>
</dbReference>
<dbReference type="GO" id="GO:0004386">
    <property type="term" value="F:helicase activity"/>
    <property type="evidence" value="ECO:0007669"/>
    <property type="project" value="UniProtKB-KW"/>
</dbReference>
<evidence type="ECO:0008006" key="10">
    <source>
        <dbReference type="Google" id="ProtNLM"/>
    </source>
</evidence>
<dbReference type="PANTHER" id="PTHR45626:SF22">
    <property type="entry name" value="DNA REPAIR PROTEIN RAD5"/>
    <property type="match status" value="1"/>
</dbReference>
<dbReference type="InterPro" id="IPR000330">
    <property type="entry name" value="SNF2_N"/>
</dbReference>
<dbReference type="SUPFAM" id="SSF52540">
    <property type="entry name" value="P-loop containing nucleoside triphosphate hydrolases"/>
    <property type="match status" value="1"/>
</dbReference>
<evidence type="ECO:0000256" key="5">
    <source>
        <dbReference type="SAM" id="Coils"/>
    </source>
</evidence>
<dbReference type="Pfam" id="PF13923">
    <property type="entry name" value="zf-C3HC4_2"/>
    <property type="match status" value="1"/>
</dbReference>
<feature type="domain" description="RING-type" evidence="6">
    <location>
        <begin position="380"/>
        <end position="419"/>
    </location>
</feature>
<dbReference type="InterPro" id="IPR014001">
    <property type="entry name" value="Helicase_ATP-bd"/>
</dbReference>
<evidence type="ECO:0000256" key="1">
    <source>
        <dbReference type="ARBA" id="ARBA00022741"/>
    </source>
</evidence>
<evidence type="ECO:0000259" key="6">
    <source>
        <dbReference type="PROSITE" id="PS50089"/>
    </source>
</evidence>
<dbReference type="AlphaFoldDB" id="A0A6C0EB91"/>
<dbReference type="GO" id="GO:0016787">
    <property type="term" value="F:hydrolase activity"/>
    <property type="evidence" value="ECO:0007669"/>
    <property type="project" value="UniProtKB-KW"/>
</dbReference>
<dbReference type="SMART" id="SM00184">
    <property type="entry name" value="RING"/>
    <property type="match status" value="1"/>
</dbReference>
<dbReference type="InterPro" id="IPR001650">
    <property type="entry name" value="Helicase_C-like"/>
</dbReference>
<dbReference type="CDD" id="cd18793">
    <property type="entry name" value="SF2_C_SNF"/>
    <property type="match status" value="1"/>
</dbReference>
<dbReference type="GO" id="GO:0006281">
    <property type="term" value="P:DNA repair"/>
    <property type="evidence" value="ECO:0007669"/>
    <property type="project" value="TreeGrafter"/>
</dbReference>
<dbReference type="SMART" id="SM00490">
    <property type="entry name" value="HELICc"/>
    <property type="match status" value="1"/>
</dbReference>
<feature type="domain" description="Helicase C-terminal" evidence="8">
    <location>
        <begin position="432"/>
        <end position="587"/>
    </location>
</feature>
<feature type="domain" description="Helicase ATP-binding" evidence="7">
    <location>
        <begin position="54"/>
        <end position="227"/>
    </location>
</feature>
<name>A0A6C0EB91_9ZZZZ</name>
<feature type="coiled-coil region" evidence="5">
    <location>
        <begin position="315"/>
        <end position="378"/>
    </location>
</feature>
<sequence length="587" mass="67357">MYANLTEDSTAICQPANLKIELMEHQKRSIYAMNELEKTKKVKANIIYFFDEKHDLDITTNMGVLGDKVGSGKTYVVLGLITVSKEPARSEDYLSSNSYALIKLDPAETNYCKCNLIIVPPPLITQWKNSLKNTSLTYASIGKKAELVNKIYYDTDVILLSSALINDFMNMDINSKKKWARVIIDEADSIKLNLKYISTNFLWLMTGTPSGISYSTSKMIKNVFKKYITWLPDFVTIKNNNDYINDSLKLPKIQREFINCYTSLDVKLVTEFVPKHIMSMINAGNTDEAIRALNMNTYTEENIINALTKNITGAIENKTEELVTIKEQLKKHNQKYHNIEDHDTKDMMIRIAFLEKLIGKLKVRLNGIKEKIKEMKDELCAICMNELDKPSVVNCCANGFCFACIVNYVNKNGKCPLCNKKITKKNIHVTANIDKKTTEIEKRPKMVELLDLVDKYKTGKLLIFASYDKTFEKIAEEFTSKKIKYRQLKGSQENINKIVDNFKNGDLNILLLNSINFGAGMNLECASDIILYHRLTKEMEEQVIGRGQRIGRTTQLRVHYLIYEGEEQLDKACFKYEDLEDELEEDL</sequence>
<dbReference type="PROSITE" id="PS51194">
    <property type="entry name" value="HELICASE_CTER"/>
    <property type="match status" value="1"/>
</dbReference>